<dbReference type="CDD" id="cd00130">
    <property type="entry name" value="PAS"/>
    <property type="match status" value="2"/>
</dbReference>
<keyword evidence="12" id="KW-1185">Reference proteome</keyword>
<keyword evidence="3" id="KW-0547">Nucleotide-binding</keyword>
<evidence type="ECO:0000259" key="9">
    <source>
        <dbReference type="PROSITE" id="PS50112"/>
    </source>
</evidence>
<dbReference type="Pfam" id="PF00512">
    <property type="entry name" value="HisKA"/>
    <property type="match status" value="1"/>
</dbReference>
<protein>
    <submittedName>
        <fullName evidence="11">Adaptive-response sensory-kinase SasA</fullName>
        <ecNumber evidence="11">2.7.-.-</ecNumber>
    </submittedName>
</protein>
<evidence type="ECO:0000259" key="8">
    <source>
        <dbReference type="PROSITE" id="PS50109"/>
    </source>
</evidence>
<dbReference type="InterPro" id="IPR005467">
    <property type="entry name" value="His_kinase_dom"/>
</dbReference>
<dbReference type="SUPFAM" id="SSF55785">
    <property type="entry name" value="PYP-like sensor domain (PAS domain)"/>
    <property type="match status" value="4"/>
</dbReference>
<sequence length="768" mass="87341">MVQQSGKIQSNNDKKLTPSQVHNQWPEFLEKTAVILYRSNLNHLWGLEILKGGYEPLFEKIKNDFISNSLDFSKLISQSDEKYIRNIISHSIAENQSYCLVYQIKLEDGSKFWVRDVGNPVFNEDGSFEYLTGCISNHTTQKTREIAQTQENQKKNFILENIPIAVIEYDLNLKITEWNNFAEKIFGYPKMKAIGRNIESLLVPADLQDEIESILQDLQIKKTPSTNINENLTKSGDRIICEWYNTPILDESDNLLGYASMVQDITDRRIIEYSLKESEALFRTMSEQSILGMFLIKNQSFVFVNEGFAQILGYTVNDVTNWDVEQKLREIVHPDDLNNFLALHDQKMLGKSDFGAKEYRIIRSDGKIRWVRHYSKPIESISGRLIQGVILDITEQKNAILNLEESESKFRAISDQTFVGINVTQDGVTKYSNLGTETITGYSQEERDSWGKDENLQLIHKDDWDYVTKLFDDDQNHEKNHLLEYTYRIKTKDGTIKWIEDYSKKISYEGRPAWLSIILDVTEKRKMEEEIIKTSKLDSLGVLAGGIAHDFNNLLTSIIGNLSIASLEIENHQSSLRELINEAESACIRAAQLTKQLLTFSKGGAPIKKSESISHIISDTVQFLLRGSNIQFDSQIDENLDVVNVDVSQISQVIQNIVINAKQAMPHGGTIKISASNFIASSGDHNFAKRKGLKYVQIVISDSGIGIPREFLPRIFDPYFTTKESGSGLGLAMCYSIIKKHDGIILVDSEVGKGTTFTIYLPSEVKKK</sequence>
<feature type="coiled-coil region" evidence="7">
    <location>
        <begin position="562"/>
        <end position="596"/>
    </location>
</feature>
<evidence type="ECO:0000256" key="4">
    <source>
        <dbReference type="ARBA" id="ARBA00022777"/>
    </source>
</evidence>
<dbReference type="PRINTS" id="PR00344">
    <property type="entry name" value="BCTRLSENSOR"/>
</dbReference>
<dbReference type="InterPro" id="IPR004358">
    <property type="entry name" value="Sig_transdc_His_kin-like_C"/>
</dbReference>
<dbReference type="EC" id="2.7.-.-" evidence="11"/>
<dbReference type="Gene3D" id="1.10.287.130">
    <property type="match status" value="1"/>
</dbReference>
<dbReference type="InterPro" id="IPR013767">
    <property type="entry name" value="PAS_fold"/>
</dbReference>
<dbReference type="PROSITE" id="PS50112">
    <property type="entry name" value="PAS"/>
    <property type="match status" value="2"/>
</dbReference>
<feature type="domain" description="PAS" evidence="9">
    <location>
        <begin position="151"/>
        <end position="221"/>
    </location>
</feature>
<dbReference type="SMART" id="SM00388">
    <property type="entry name" value="HisKA"/>
    <property type="match status" value="1"/>
</dbReference>
<keyword evidence="1" id="KW-0597">Phosphoprotein</keyword>
<dbReference type="PROSITE" id="PS50109">
    <property type="entry name" value="HIS_KIN"/>
    <property type="match status" value="1"/>
</dbReference>
<dbReference type="PANTHER" id="PTHR43065:SF42">
    <property type="entry name" value="TWO-COMPONENT SENSOR PPRA"/>
    <property type="match status" value="1"/>
</dbReference>
<dbReference type="PANTHER" id="PTHR43065">
    <property type="entry name" value="SENSOR HISTIDINE KINASE"/>
    <property type="match status" value="1"/>
</dbReference>
<dbReference type="InterPro" id="IPR036097">
    <property type="entry name" value="HisK_dim/P_sf"/>
</dbReference>
<evidence type="ECO:0000256" key="5">
    <source>
        <dbReference type="ARBA" id="ARBA00022840"/>
    </source>
</evidence>
<keyword evidence="2 11" id="KW-0808">Transferase</keyword>
<dbReference type="EMBL" id="CP104013">
    <property type="protein sequence ID" value="UYP47804.1"/>
    <property type="molecule type" value="Genomic_DNA"/>
</dbReference>
<dbReference type="Gene3D" id="3.30.565.10">
    <property type="entry name" value="Histidine kinase-like ATPase, C-terminal domain"/>
    <property type="match status" value="1"/>
</dbReference>
<dbReference type="GO" id="GO:0016740">
    <property type="term" value="F:transferase activity"/>
    <property type="evidence" value="ECO:0007669"/>
    <property type="project" value="UniProtKB-KW"/>
</dbReference>
<feature type="domain" description="PAS" evidence="9">
    <location>
        <begin position="301"/>
        <end position="351"/>
    </location>
</feature>
<organism evidence="11 12">
    <name type="scientific">Candidatus Lokiarchaeum ossiferum</name>
    <dbReference type="NCBI Taxonomy" id="2951803"/>
    <lineage>
        <taxon>Archaea</taxon>
        <taxon>Promethearchaeati</taxon>
        <taxon>Promethearchaeota</taxon>
        <taxon>Promethearchaeia</taxon>
        <taxon>Promethearchaeales</taxon>
        <taxon>Promethearchaeaceae</taxon>
        <taxon>Candidatus Lokiarchaeum</taxon>
    </lineage>
</organism>
<evidence type="ECO:0000256" key="1">
    <source>
        <dbReference type="ARBA" id="ARBA00022553"/>
    </source>
</evidence>
<evidence type="ECO:0000256" key="7">
    <source>
        <dbReference type="SAM" id="Coils"/>
    </source>
</evidence>
<accession>A0ABY6HZD0</accession>
<dbReference type="InterPro" id="IPR003661">
    <property type="entry name" value="HisK_dim/P_dom"/>
</dbReference>
<evidence type="ECO:0000256" key="2">
    <source>
        <dbReference type="ARBA" id="ARBA00022679"/>
    </source>
</evidence>
<feature type="domain" description="PAC" evidence="10">
    <location>
        <begin position="355"/>
        <end position="405"/>
    </location>
</feature>
<feature type="domain" description="Histidine kinase" evidence="8">
    <location>
        <begin position="546"/>
        <end position="765"/>
    </location>
</feature>
<evidence type="ECO:0000313" key="11">
    <source>
        <dbReference type="EMBL" id="UYP47804.1"/>
    </source>
</evidence>
<dbReference type="Pfam" id="PF00989">
    <property type="entry name" value="PAS"/>
    <property type="match status" value="1"/>
</dbReference>
<keyword evidence="6" id="KW-0902">Two-component regulatory system</keyword>
<dbReference type="PROSITE" id="PS50113">
    <property type="entry name" value="PAC"/>
    <property type="match status" value="3"/>
</dbReference>
<dbReference type="Pfam" id="PF08447">
    <property type="entry name" value="PAS_3"/>
    <property type="match status" value="3"/>
</dbReference>
<dbReference type="InterPro" id="IPR036890">
    <property type="entry name" value="HATPase_C_sf"/>
</dbReference>
<proteinExistence type="predicted"/>
<dbReference type="InterPro" id="IPR000700">
    <property type="entry name" value="PAS-assoc_C"/>
</dbReference>
<dbReference type="InterPro" id="IPR035965">
    <property type="entry name" value="PAS-like_dom_sf"/>
</dbReference>
<dbReference type="Gene3D" id="3.30.450.20">
    <property type="entry name" value="PAS domain"/>
    <property type="match status" value="4"/>
</dbReference>
<dbReference type="InterPro" id="IPR000014">
    <property type="entry name" value="PAS"/>
</dbReference>
<feature type="domain" description="PAC" evidence="10">
    <location>
        <begin position="483"/>
        <end position="533"/>
    </location>
</feature>
<dbReference type="CDD" id="cd00082">
    <property type="entry name" value="HisKA"/>
    <property type="match status" value="1"/>
</dbReference>
<keyword evidence="5" id="KW-0067">ATP-binding</keyword>
<dbReference type="NCBIfam" id="TIGR00229">
    <property type="entry name" value="sensory_box"/>
    <property type="match status" value="3"/>
</dbReference>
<feature type="domain" description="PAC" evidence="10">
    <location>
        <begin position="222"/>
        <end position="277"/>
    </location>
</feature>
<evidence type="ECO:0000256" key="6">
    <source>
        <dbReference type="ARBA" id="ARBA00023012"/>
    </source>
</evidence>
<evidence type="ECO:0000259" key="10">
    <source>
        <dbReference type="PROSITE" id="PS50113"/>
    </source>
</evidence>
<dbReference type="SMART" id="SM00086">
    <property type="entry name" value="PAC"/>
    <property type="match status" value="4"/>
</dbReference>
<name>A0ABY6HZD0_9ARCH</name>
<dbReference type="SUPFAM" id="SSF55874">
    <property type="entry name" value="ATPase domain of HSP90 chaperone/DNA topoisomerase II/histidine kinase"/>
    <property type="match status" value="1"/>
</dbReference>
<dbReference type="Proteomes" id="UP001208689">
    <property type="component" value="Chromosome"/>
</dbReference>
<dbReference type="Pfam" id="PF02518">
    <property type="entry name" value="HATPase_c"/>
    <property type="match status" value="1"/>
</dbReference>
<evidence type="ECO:0000313" key="12">
    <source>
        <dbReference type="Proteomes" id="UP001208689"/>
    </source>
</evidence>
<reference evidence="11" key="1">
    <citation type="submission" date="2022-09" db="EMBL/GenBank/DDBJ databases">
        <title>Actin cytoskeleton and complex cell architecture in an #Asgard archaeon.</title>
        <authorList>
            <person name="Ponce Toledo R.I."/>
            <person name="Schleper C."/>
            <person name="Rodrigues Oliveira T."/>
            <person name="Wollweber F."/>
            <person name="Xu J."/>
            <person name="Rittmann S."/>
            <person name="Klingl A."/>
            <person name="Pilhofer M."/>
        </authorList>
    </citation>
    <scope>NUCLEOTIDE SEQUENCE</scope>
    <source>
        <strain evidence="11">B-35</strain>
    </source>
</reference>
<evidence type="ECO:0000256" key="3">
    <source>
        <dbReference type="ARBA" id="ARBA00022741"/>
    </source>
</evidence>
<dbReference type="InterPro" id="IPR013655">
    <property type="entry name" value="PAS_fold_3"/>
</dbReference>
<dbReference type="SUPFAM" id="SSF47384">
    <property type="entry name" value="Homodimeric domain of signal transducing histidine kinase"/>
    <property type="match status" value="1"/>
</dbReference>
<keyword evidence="4" id="KW-0418">Kinase</keyword>
<dbReference type="InterPro" id="IPR001610">
    <property type="entry name" value="PAC"/>
</dbReference>
<dbReference type="SMART" id="SM00091">
    <property type="entry name" value="PAS"/>
    <property type="match status" value="3"/>
</dbReference>
<dbReference type="InterPro" id="IPR003594">
    <property type="entry name" value="HATPase_dom"/>
</dbReference>
<dbReference type="SMART" id="SM00387">
    <property type="entry name" value="HATPase_c"/>
    <property type="match status" value="1"/>
</dbReference>
<keyword evidence="7" id="KW-0175">Coiled coil</keyword>
<gene>
    <name evidence="11" type="ORF">NEF87_004089</name>
</gene>